<dbReference type="AlphaFoldDB" id="R0MKV3"/>
<name>R0MKV3_NOSB1</name>
<feature type="transmembrane region" description="Helical" evidence="2">
    <location>
        <begin position="273"/>
        <end position="295"/>
    </location>
</feature>
<evidence type="ECO:0000313" key="4">
    <source>
        <dbReference type="Proteomes" id="UP000016927"/>
    </source>
</evidence>
<reference evidence="3 4" key="1">
    <citation type="journal article" date="2013" name="BMC Genomics">
        <title>Comparative genomics of parasitic silkworm microsporidia reveal an association between genome expansion and host adaptation.</title>
        <authorList>
            <person name="Pan G."/>
            <person name="Xu J."/>
            <person name="Li T."/>
            <person name="Xia Q."/>
            <person name="Liu S.L."/>
            <person name="Zhang G."/>
            <person name="Li S."/>
            <person name="Li C."/>
            <person name="Liu H."/>
            <person name="Yang L."/>
            <person name="Liu T."/>
            <person name="Zhang X."/>
            <person name="Wu Z."/>
            <person name="Fan W."/>
            <person name="Dang X."/>
            <person name="Xiang H."/>
            <person name="Tao M."/>
            <person name="Li Y."/>
            <person name="Hu J."/>
            <person name="Li Z."/>
            <person name="Lin L."/>
            <person name="Luo J."/>
            <person name="Geng L."/>
            <person name="Wang L."/>
            <person name="Long M."/>
            <person name="Wan Y."/>
            <person name="He N."/>
            <person name="Zhang Z."/>
            <person name="Lu C."/>
            <person name="Keeling P.J."/>
            <person name="Wang J."/>
            <person name="Xiang Z."/>
            <person name="Zhou Z."/>
        </authorList>
    </citation>
    <scope>NUCLEOTIDE SEQUENCE [LARGE SCALE GENOMIC DNA]</scope>
    <source>
        <strain evidence="4">CQ1 / CVCC 102059</strain>
    </source>
</reference>
<dbReference type="VEuPathDB" id="MicrosporidiaDB:NBO_76g0003"/>
<feature type="transmembrane region" description="Helical" evidence="2">
    <location>
        <begin position="516"/>
        <end position="538"/>
    </location>
</feature>
<feature type="transmembrane region" description="Helical" evidence="2">
    <location>
        <begin position="189"/>
        <end position="209"/>
    </location>
</feature>
<dbReference type="Proteomes" id="UP000016927">
    <property type="component" value="Unassembled WGS sequence"/>
</dbReference>
<feature type="compositionally biased region" description="Pro residues" evidence="1">
    <location>
        <begin position="112"/>
        <end position="125"/>
    </location>
</feature>
<evidence type="ECO:0000256" key="2">
    <source>
        <dbReference type="SAM" id="Phobius"/>
    </source>
</evidence>
<feature type="compositionally biased region" description="Basic and acidic residues" evidence="1">
    <location>
        <begin position="135"/>
        <end position="145"/>
    </location>
</feature>
<feature type="region of interest" description="Disordered" evidence="1">
    <location>
        <begin position="1"/>
        <end position="145"/>
    </location>
</feature>
<dbReference type="HOGENOM" id="CLU_497047_0_0_1"/>
<keyword evidence="2" id="KW-0472">Membrane</keyword>
<protein>
    <submittedName>
        <fullName evidence="3">Uncharacterized protein</fullName>
    </submittedName>
</protein>
<feature type="compositionally biased region" description="Basic and acidic residues" evidence="1">
    <location>
        <begin position="14"/>
        <end position="69"/>
    </location>
</feature>
<dbReference type="STRING" id="578461.R0MKV3"/>
<keyword evidence="2" id="KW-1133">Transmembrane helix</keyword>
<feature type="transmembrane region" description="Helical" evidence="2">
    <location>
        <begin position="420"/>
        <end position="439"/>
    </location>
</feature>
<dbReference type="OrthoDB" id="10618499at2759"/>
<feature type="transmembrane region" description="Helical" evidence="2">
    <location>
        <begin position="302"/>
        <end position="325"/>
    </location>
</feature>
<dbReference type="OMA" id="HRESAKY"/>
<feature type="transmembrane region" description="Helical" evidence="2">
    <location>
        <begin position="345"/>
        <end position="366"/>
    </location>
</feature>
<organism evidence="3 4">
    <name type="scientific">Nosema bombycis (strain CQ1 / CVCC 102059)</name>
    <name type="common">Microsporidian parasite</name>
    <name type="synonym">Pebrine of silkworm</name>
    <dbReference type="NCBI Taxonomy" id="578461"/>
    <lineage>
        <taxon>Eukaryota</taxon>
        <taxon>Fungi</taxon>
        <taxon>Fungi incertae sedis</taxon>
        <taxon>Microsporidia</taxon>
        <taxon>Nosematidae</taxon>
        <taxon>Nosema</taxon>
    </lineage>
</organism>
<feature type="compositionally biased region" description="Pro residues" evidence="1">
    <location>
        <begin position="76"/>
        <end position="104"/>
    </location>
</feature>
<feature type="transmembrane region" description="Helical" evidence="2">
    <location>
        <begin position="460"/>
        <end position="480"/>
    </location>
</feature>
<feature type="transmembrane region" description="Helical" evidence="2">
    <location>
        <begin position="378"/>
        <end position="400"/>
    </location>
</feature>
<dbReference type="EMBL" id="KB908984">
    <property type="protein sequence ID" value="EOB13398.1"/>
    <property type="molecule type" value="Genomic_DNA"/>
</dbReference>
<gene>
    <name evidence="3" type="ORF">NBO_76g0003</name>
</gene>
<accession>R0MKV3</accession>
<keyword evidence="2" id="KW-0812">Transmembrane</keyword>
<feature type="transmembrane region" description="Helical" evidence="2">
    <location>
        <begin position="486"/>
        <end position="504"/>
    </location>
</feature>
<feature type="transmembrane region" description="Helical" evidence="2">
    <location>
        <begin position="159"/>
        <end position="183"/>
    </location>
</feature>
<feature type="transmembrane region" description="Helical" evidence="2">
    <location>
        <begin position="230"/>
        <end position="253"/>
    </location>
</feature>
<proteinExistence type="predicted"/>
<evidence type="ECO:0000313" key="3">
    <source>
        <dbReference type="EMBL" id="EOB13398.1"/>
    </source>
</evidence>
<keyword evidence="4" id="KW-1185">Reference proteome</keyword>
<evidence type="ECO:0000256" key="1">
    <source>
        <dbReference type="SAM" id="MobiDB-lite"/>
    </source>
</evidence>
<sequence>MRKINVRMFWGDEESIRKNKKNNEDVKYEPEGDVGGKGKDGGGKKGGENVEGKKGGENVEGKGKGEPKGGTDLPKGEPPNVSPTVKPPKASPTVAPPKATPSAPPKASSNAPPKPQQPNNPPPPNNNNNMDTTFYEDKDKGDTEYDFIPTKDEEPPEEFLYGCIRLISFAPIIVSFLSLSHLIRKIPKFYLLIGCFLASIHFILSFLVISDLTNRDDSKISTFTSISYNLFPLSVIVDIYLLIFKFLTCIFLIDMFLESIYSLYPNFRIDDYPFGSTKIIFLILIAIFLIFLVYISRNVPMVLFGSNIAILIAGILFLICIMIYSNTNIHNIITPNQNFNQDFNLSTNLFLCFSFLCFACESHSMTVSVFKKGRSSTLSITLISVISIFTFLFLLIYFGDWILDFNLSEALNLLISNQNLLSYTTFLSCLIISLLGFVLQLTVLNKSLISIFVFLKKTSSLIEFIIVFILVTGLVWLVLIRDIGRLLWWTTKFLFFGFPFYAMYPYCCGIMNRGKQIYFVFSGIGILILCYFVFLGFMNVGVLNPKYM</sequence>